<keyword evidence="5" id="KW-0945">Host-virus interaction</keyword>
<feature type="domain" description="Bunyavirus glycoprotein G2" evidence="20">
    <location>
        <begin position="23"/>
        <end position="301"/>
    </location>
</feature>
<evidence type="ECO:0000313" key="21">
    <source>
        <dbReference type="EMBL" id="AKO90171.1"/>
    </source>
</evidence>
<accession>A0A0R7FK43</accession>
<keyword evidence="6 18" id="KW-0812">Transmembrane</keyword>
<dbReference type="GO" id="GO:0044003">
    <property type="term" value="P:symbiont-mediated perturbation of host process"/>
    <property type="evidence" value="ECO:0007669"/>
    <property type="project" value="InterPro"/>
</dbReference>
<evidence type="ECO:0000256" key="17">
    <source>
        <dbReference type="ARBA" id="ARBA00031199"/>
    </source>
</evidence>
<dbReference type="GO" id="GO:0044167">
    <property type="term" value="C:host cell endoplasmic reticulum membrane"/>
    <property type="evidence" value="ECO:0007669"/>
    <property type="project" value="UniProtKB-SubCell"/>
</dbReference>
<evidence type="ECO:0000256" key="13">
    <source>
        <dbReference type="ARBA" id="ARBA00023136"/>
    </source>
</evidence>
<evidence type="ECO:0000256" key="7">
    <source>
        <dbReference type="ARBA" id="ARBA00022729"/>
    </source>
</evidence>
<evidence type="ECO:0000256" key="8">
    <source>
        <dbReference type="ARBA" id="ARBA00022804"/>
    </source>
</evidence>
<keyword evidence="16" id="KW-1160">Virus entry into host cell</keyword>
<evidence type="ECO:0000256" key="9">
    <source>
        <dbReference type="ARBA" id="ARBA00022812"/>
    </source>
</evidence>
<evidence type="ECO:0000256" key="18">
    <source>
        <dbReference type="SAM" id="Phobius"/>
    </source>
</evidence>
<evidence type="ECO:0000256" key="3">
    <source>
        <dbReference type="ARBA" id="ARBA00004625"/>
    </source>
</evidence>
<keyword evidence="13 18" id="KW-0472">Membrane</keyword>
<keyword evidence="8" id="KW-1161">Viral attachment to host cell</keyword>
<reference evidence="21 22" key="1">
    <citation type="journal article" date="2015" name="Viruses">
        <title>Genetic and Phylogenetic Characterization of Tataguine and Witwatersrand Viruses and Other Orthobunyaviruses of the Anopheles A, Capim, Guama, Koongol, Mapputta, Tete, and Turlock Serogroups.</title>
        <authorList>
            <person name="Shchetinin A.M."/>
            <person name="Lvov D.K."/>
            <person name="Deriabin P.G."/>
            <person name="Botikov A.G."/>
            <person name="Gitelman A.K."/>
            <person name="Kuhn J.H."/>
            <person name="Alkhovsky S.V."/>
        </authorList>
    </citation>
    <scope>NUCLEOTIDE SEQUENCE [LARGE SCALE GENOMIC DNA]</scope>
    <source>
        <strain evidence="21">EgB 90</strain>
    </source>
</reference>
<dbReference type="GO" id="GO:0044178">
    <property type="term" value="C:host cell Golgi membrane"/>
    <property type="evidence" value="ECO:0007669"/>
    <property type="project" value="UniProtKB-SubCell"/>
</dbReference>
<dbReference type="InterPro" id="IPR026400">
    <property type="entry name" value="Bunya_nonstruc_pro_NSm"/>
</dbReference>
<dbReference type="GO" id="GO:0019062">
    <property type="term" value="P:virion attachment to host cell"/>
    <property type="evidence" value="ECO:0007669"/>
    <property type="project" value="UniProtKB-KW"/>
</dbReference>
<evidence type="ECO:0000256" key="16">
    <source>
        <dbReference type="ARBA" id="ARBA00023296"/>
    </source>
</evidence>
<keyword evidence="12 18" id="KW-1133">Transmembrane helix</keyword>
<dbReference type="Proteomes" id="UP000117816">
    <property type="component" value="Genome"/>
</dbReference>
<evidence type="ECO:0000259" key="19">
    <source>
        <dbReference type="Pfam" id="PF03557"/>
    </source>
</evidence>
<proteinExistence type="predicted"/>
<dbReference type="Pfam" id="PF03563">
    <property type="entry name" value="Bunya_G2"/>
    <property type="match status" value="1"/>
</dbReference>
<keyword evidence="14" id="KW-0325">Glycoprotein</keyword>
<dbReference type="InterPro" id="IPR005168">
    <property type="entry name" value="Bunya_G2"/>
</dbReference>
<feature type="transmembrane region" description="Helical" evidence="18">
    <location>
        <begin position="311"/>
        <end position="328"/>
    </location>
</feature>
<feature type="transmembrane region" description="Helical" evidence="18">
    <location>
        <begin position="365"/>
        <end position="385"/>
    </location>
</feature>
<evidence type="ECO:0000256" key="5">
    <source>
        <dbReference type="ARBA" id="ARBA00022581"/>
    </source>
</evidence>
<keyword evidence="11" id="KW-1043">Host membrane</keyword>
<keyword evidence="10" id="KW-0946">Virion</keyword>
<feature type="transmembrane region" description="Helical" evidence="18">
    <location>
        <begin position="1387"/>
        <end position="1408"/>
    </location>
</feature>
<protein>
    <recommendedName>
        <fullName evidence="4">Envelopment polyprotein</fullName>
    </recommendedName>
    <alternativeName>
        <fullName evidence="17">M polyprotein</fullName>
    </alternativeName>
</protein>
<evidence type="ECO:0000256" key="4">
    <source>
        <dbReference type="ARBA" id="ARBA00015294"/>
    </source>
</evidence>
<evidence type="ECO:0000259" key="20">
    <source>
        <dbReference type="Pfam" id="PF03563"/>
    </source>
</evidence>
<dbReference type="GO" id="GO:0055036">
    <property type="term" value="C:virion membrane"/>
    <property type="evidence" value="ECO:0007669"/>
    <property type="project" value="UniProtKB-SubCell"/>
</dbReference>
<organism evidence="21 22">
    <name type="scientific">Bahig virus</name>
    <dbReference type="NCBI Taxonomy" id="1622279"/>
    <lineage>
        <taxon>Viruses</taxon>
        <taxon>Riboviria</taxon>
        <taxon>Orthornavirae</taxon>
        <taxon>Negarnaviricota</taxon>
        <taxon>Polyploviricotina</taxon>
        <taxon>Bunyaviricetes</taxon>
        <taxon>Elliovirales</taxon>
        <taxon>Peribunyaviridae</taxon>
        <taxon>Orthobunyavirus</taxon>
        <taxon>Orthobunyavirus teteense</taxon>
    </lineage>
</organism>
<evidence type="ECO:0000256" key="11">
    <source>
        <dbReference type="ARBA" id="ARBA00022870"/>
    </source>
</evidence>
<dbReference type="Pfam" id="PF03557">
    <property type="entry name" value="Bunya_G1"/>
    <property type="match status" value="1"/>
</dbReference>
<keyword evidence="7" id="KW-0732">Signal</keyword>
<evidence type="ECO:0000313" key="22">
    <source>
        <dbReference type="Proteomes" id="UP000117816"/>
    </source>
</evidence>
<dbReference type="EMBL" id="KP792653">
    <property type="protein sequence ID" value="AKO90171.1"/>
    <property type="molecule type" value="Viral_cRNA"/>
</dbReference>
<evidence type="ECO:0000256" key="2">
    <source>
        <dbReference type="ARBA" id="ARBA00004252"/>
    </source>
</evidence>
<keyword evidence="15" id="KW-1038">Host endoplasmic reticulum</keyword>
<evidence type="ECO:0000256" key="6">
    <source>
        <dbReference type="ARBA" id="ARBA00022692"/>
    </source>
</evidence>
<feature type="transmembrane region" description="Helical" evidence="18">
    <location>
        <begin position="461"/>
        <end position="478"/>
    </location>
</feature>
<dbReference type="GO" id="GO:0046718">
    <property type="term" value="P:symbiont entry into host cell"/>
    <property type="evidence" value="ECO:0007669"/>
    <property type="project" value="UniProtKB-KW"/>
</dbReference>
<dbReference type="NCBIfam" id="TIGR04210">
    <property type="entry name" value="bunya_NSm"/>
    <property type="match status" value="1"/>
</dbReference>
<evidence type="ECO:0000256" key="14">
    <source>
        <dbReference type="ARBA" id="ARBA00023180"/>
    </source>
</evidence>
<evidence type="ECO:0000256" key="15">
    <source>
        <dbReference type="ARBA" id="ARBA00023184"/>
    </source>
</evidence>
<evidence type="ECO:0000256" key="10">
    <source>
        <dbReference type="ARBA" id="ARBA00022844"/>
    </source>
</evidence>
<sequence length="1433" mass="161287">MIITLLLIAICGAYSAPNPSLNKCFTGGFLVQKRVMNHGIADFCVRDDISMIKGTSDQVKNQSKFTNVIHRMWNVKNWHKCNPVETTGGTFTVYDVDQTMALVPKSFSCKADCKITIDKEEGTIILSSESLNHYSVSGSSTQSGWFKTKTAVQLSQTCEHIVVSCGTVQKPIHACFKTHMSCVRVLHRTMLPGQMAISICSNIEIILLTTFSIITYILLWILSGTYIIYILLPIFWPIAYIVGLLYTKACKSCSTCGKPYHPLTSCGTECICGAEFGSTDRLKAHRQGRLCHGFKAGATARALCRNKGSNLILSIMLAIIFFSFLTPVRGDEIGREERYSLTEIGEILEMIGYCKCTPFLTIPDIMALVINMMCLTLLVTIPYIIGKMYYYKIYNCHECQMYHYRSGLKIWGDFTNKCETCVCGFVSTPYEDVDYSPPIRDMHKKTENCLYQFDRKTIKHIIVSLIIMIAFSSSMVIAESDPSCLRKPIDVNLSDILGCYGSALVFNECSSHTLPNKGLIYSEFVDKGYAHKSDKNIFDLLDDNFNSAMTKIEMNDNKHYQILGEAIIYQRYCDYHKLLNQVSGYPSVAFKSFLQMHHLNLCAYYPYKSICGCIGKTSSCRWTDEDFLGTTENFYKNDNVSWSEDINTILQAISYAYRGSATSMMATMINSWDFDNLVEFLSNMTARAPRNIFLTGLVKFAKFVVNLNITVPNVSSYWKHLQVGTRRARSNQLAVTITIGASTKARKDCESAKLIQCRSKIGEAITVEMVKCGSDNEYFQVPAEGVVHSSGTKWCRGDSHCHKDFDPITETDAAKDLKCSESAYVGIMTQWKKDITTCHLLNKGVCTVLGHDWVIAHCDNEHYYSSDAGAKHSGTNNITEYCLAINCKTSRRPIHPSFITNCRWDNQLQNVMHSASILYADIDSFKHSLESAIEGDLNMHLFKPMSNVPKIKPKYQAFTIQGVETEEGIRDSFVTGEMAAIAGMANGFKIYTKDGQELFDIILYLKTAEYHAEYKEIYKTGPTTTINVRHSEKCTGTCSQEIPASKGWMTFSKEHTSSWGCEEFGCLAINTGCLFGSCQDVIKPESTVYKKIGDDTTLLDLCVTLPHATFCSKLDILEPTITEKFELVFENTQTSVLPERILVRNNKVYIGQINDLGTFGKYCGNVQQINKTVIGQGVPKFDYVCHAAQRKDVIVRKCFDNNYSSCLHLDNDPNLLMINNGTRLALHIFGKKLGTMRYKVKLGDLNYKLYKQEISIEGNGKCAGNIMSANGVMCQLDIEVSFESVCRLTSNCDSFHSTILVLPTERKYNLKLMCSSTSKKVEIQICGHDIPIESTLVSKTEVLDLAPVDQTHYVNEEDLKCSTWICKVRDEGLSFIFKPFFDALGHYTWIIIVGIIAFIALLLSYYLIIPICGRIRDHLKMQQKLDRRAIKDK</sequence>
<comment type="subcellular location">
    <subcellularLocation>
        <location evidence="2">Host Golgi apparatus membrane</location>
        <topology evidence="2">Multi-pass membrane protein</topology>
    </subcellularLocation>
    <subcellularLocation>
        <location evidence="3">Host endoplasmic reticulum membrane</location>
    </subcellularLocation>
    <subcellularLocation>
        <location evidence="1">Virion membrane</location>
    </subcellularLocation>
</comment>
<feature type="transmembrane region" description="Helical" evidence="18">
    <location>
        <begin position="205"/>
        <end position="232"/>
    </location>
</feature>
<keyword evidence="9" id="KW-1040">Host Golgi apparatus</keyword>
<evidence type="ECO:0000256" key="12">
    <source>
        <dbReference type="ARBA" id="ARBA00022989"/>
    </source>
</evidence>
<feature type="domain" description="Bunyavirus glycoprotein G1" evidence="19">
    <location>
        <begin position="534"/>
        <end position="1372"/>
    </location>
</feature>
<name>A0A0R7FK43_9VIRU</name>
<dbReference type="InterPro" id="IPR005167">
    <property type="entry name" value="Bunya_G1"/>
</dbReference>
<evidence type="ECO:0000256" key="1">
    <source>
        <dbReference type="ARBA" id="ARBA00004182"/>
    </source>
</evidence>